<feature type="region of interest" description="Disordered" evidence="1">
    <location>
        <begin position="125"/>
        <end position="147"/>
    </location>
</feature>
<evidence type="ECO:0000313" key="3">
    <source>
        <dbReference type="EMBL" id="MBM9508395.1"/>
    </source>
</evidence>
<dbReference type="InterPro" id="IPR045063">
    <property type="entry name" value="Dynamin_N"/>
</dbReference>
<dbReference type="SUPFAM" id="SSF52540">
    <property type="entry name" value="P-loop containing nucleoside triphosphate hydrolases"/>
    <property type="match status" value="1"/>
</dbReference>
<feature type="domain" description="Dynamin N-terminal" evidence="2">
    <location>
        <begin position="62"/>
        <end position="193"/>
    </location>
</feature>
<dbReference type="CDD" id="cd00882">
    <property type="entry name" value="Ras_like_GTPase"/>
    <property type="match status" value="1"/>
</dbReference>
<organism evidence="3 4">
    <name type="scientific">Actinacidiphila acididurans</name>
    <dbReference type="NCBI Taxonomy" id="2784346"/>
    <lineage>
        <taxon>Bacteria</taxon>
        <taxon>Bacillati</taxon>
        <taxon>Actinomycetota</taxon>
        <taxon>Actinomycetes</taxon>
        <taxon>Kitasatosporales</taxon>
        <taxon>Streptomycetaceae</taxon>
        <taxon>Actinacidiphila</taxon>
    </lineage>
</organism>
<evidence type="ECO:0000313" key="4">
    <source>
        <dbReference type="Proteomes" id="UP000749040"/>
    </source>
</evidence>
<dbReference type="Gene3D" id="3.40.50.300">
    <property type="entry name" value="P-loop containing nucleotide triphosphate hydrolases"/>
    <property type="match status" value="1"/>
</dbReference>
<proteinExistence type="predicted"/>
<dbReference type="EMBL" id="JADKYB010000017">
    <property type="protein sequence ID" value="MBM9508395.1"/>
    <property type="molecule type" value="Genomic_DNA"/>
</dbReference>
<gene>
    <name evidence="3" type="ORF">ITX44_28335</name>
</gene>
<evidence type="ECO:0000259" key="2">
    <source>
        <dbReference type="Pfam" id="PF00350"/>
    </source>
</evidence>
<dbReference type="RefSeq" id="WP_205360324.1">
    <property type="nucleotide sequence ID" value="NZ_JADKYB010000017.1"/>
</dbReference>
<keyword evidence="4" id="KW-1185">Reference proteome</keyword>
<reference evidence="3 4" key="1">
    <citation type="submission" date="2021-01" db="EMBL/GenBank/DDBJ databases">
        <title>Streptomyces acididurans sp. nov., isolated from a peat swamp forest soil.</title>
        <authorList>
            <person name="Chantavorakit T."/>
            <person name="Duangmal K."/>
        </authorList>
    </citation>
    <scope>NUCLEOTIDE SEQUENCE [LARGE SCALE GENOMIC DNA]</scope>
    <source>
        <strain evidence="3 4">KK5PA1</strain>
    </source>
</reference>
<comment type="caution">
    <text evidence="3">The sequence shown here is derived from an EMBL/GenBank/DDBJ whole genome shotgun (WGS) entry which is preliminary data.</text>
</comment>
<protein>
    <submittedName>
        <fullName evidence="3">Dynamin family protein</fullName>
    </submittedName>
</protein>
<evidence type="ECO:0000256" key="1">
    <source>
        <dbReference type="SAM" id="MobiDB-lite"/>
    </source>
</evidence>
<name>A0ABS2TYJ1_9ACTN</name>
<dbReference type="PANTHER" id="PTHR42698:SF1">
    <property type="entry name" value="GTPASE ERA, MITOCHONDRIAL"/>
    <property type="match status" value="1"/>
</dbReference>
<accession>A0ABS2TYJ1</accession>
<dbReference type="Pfam" id="PF00350">
    <property type="entry name" value="Dynamin_N"/>
    <property type="match status" value="1"/>
</dbReference>
<dbReference type="Proteomes" id="UP000749040">
    <property type="component" value="Unassembled WGS sequence"/>
</dbReference>
<sequence length="559" mass="60144">MDVRPELLDALSALRDRVDAARFPFPLPGAVRARRTQQELLSQLEDYLLPRLATPEAPLLAVVGGSTGAGKSTLVNSILGRRVSPSGVLRPTTRTPVLVCHPEDHAWFADPRILPRLTRTWAVRQRSRAGGDGHDRPESTRPEMRLETDDSLPRGLALLDAPDIDSLVTRNRELAAELICAADIWIMVTTATRYADALPWHLLRTAKEYDVTLATVLDRVPHQVVAEVGLQYAALLADAGLGDVPRFTVPELPESTGGGGLLPQTTVAGLRAWLTHCAEDPAARRQAARRTAAGTLASLRTRLPALASASAAQHAAALRLARTVEYSYAQAATAVDTAIRAGTPLAGEALAYWHGYPAAGPGALLHALAEELAALLRAHTDAADERIAEAWRHDPAGAGLLADPTARPDRDRVAVAARIDKGVRAWRRELTALTRPGNPGRRHGARPPAAAGHRAALLATALLGARHGAAAGEQLAETVGAQRAVDLVDAARARLDQAVADVLRRERDRRLAPVEDCDVTAAQQSSLIAALSVLHREHRDFGDLGHFGDYREYRDHKER</sequence>
<dbReference type="InterPro" id="IPR027417">
    <property type="entry name" value="P-loop_NTPase"/>
</dbReference>
<feature type="compositionally biased region" description="Basic and acidic residues" evidence="1">
    <location>
        <begin position="129"/>
        <end position="147"/>
    </location>
</feature>
<dbReference type="InterPro" id="IPR005662">
    <property type="entry name" value="GTPase_Era-like"/>
</dbReference>
<dbReference type="PANTHER" id="PTHR42698">
    <property type="entry name" value="GTPASE ERA"/>
    <property type="match status" value="1"/>
</dbReference>